<protein>
    <submittedName>
        <fullName evidence="1">Uncharacterized protein</fullName>
    </submittedName>
</protein>
<organism evidence="1 2">
    <name type="scientific">Marinobacter zhanjiangensis</name>
    <dbReference type="NCBI Taxonomy" id="578215"/>
    <lineage>
        <taxon>Bacteria</taxon>
        <taxon>Pseudomonadati</taxon>
        <taxon>Pseudomonadota</taxon>
        <taxon>Gammaproteobacteria</taxon>
        <taxon>Pseudomonadales</taxon>
        <taxon>Marinobacteraceae</taxon>
        <taxon>Marinobacter</taxon>
    </lineage>
</organism>
<reference evidence="2" key="1">
    <citation type="journal article" date="2019" name="Int. J. Syst. Evol. Microbiol.">
        <title>The Global Catalogue of Microorganisms (GCM) 10K type strain sequencing project: providing services to taxonomists for standard genome sequencing and annotation.</title>
        <authorList>
            <consortium name="The Broad Institute Genomics Platform"/>
            <consortium name="The Broad Institute Genome Sequencing Center for Infectious Disease"/>
            <person name="Wu L."/>
            <person name="Ma J."/>
        </authorList>
    </citation>
    <scope>NUCLEOTIDE SEQUENCE [LARGE SCALE GENOMIC DNA]</scope>
    <source>
        <strain evidence="2">KCTC 22280</strain>
    </source>
</reference>
<gene>
    <name evidence="1" type="ORF">GCM10007071_16470</name>
</gene>
<evidence type="ECO:0000313" key="1">
    <source>
        <dbReference type="EMBL" id="GGY70216.1"/>
    </source>
</evidence>
<accession>A0ABQ3B0S0</accession>
<dbReference type="RefSeq" id="WP_189575311.1">
    <property type="nucleotide sequence ID" value="NZ_BMXV01000003.1"/>
</dbReference>
<name>A0ABQ3B0S0_9GAMM</name>
<evidence type="ECO:0000313" key="2">
    <source>
        <dbReference type="Proteomes" id="UP000601597"/>
    </source>
</evidence>
<sequence length="97" mass="10454">MDKAICQHALDRVMLYLQSYGLEPTPSVCRRALALIDDCLAEAGVADMDACDTGLLPGGVLAMVFDRLPQVFDLSEPDLPIQRPPILRGSIGYGPPV</sequence>
<keyword evidence="2" id="KW-1185">Reference proteome</keyword>
<comment type="caution">
    <text evidence="1">The sequence shown here is derived from an EMBL/GenBank/DDBJ whole genome shotgun (WGS) entry which is preliminary data.</text>
</comment>
<dbReference type="Proteomes" id="UP000601597">
    <property type="component" value="Unassembled WGS sequence"/>
</dbReference>
<dbReference type="EMBL" id="BMXV01000003">
    <property type="protein sequence ID" value="GGY70216.1"/>
    <property type="molecule type" value="Genomic_DNA"/>
</dbReference>
<proteinExistence type="predicted"/>